<reference evidence="13" key="1">
    <citation type="submission" date="2016-07" db="EMBL/GenBank/DDBJ databases">
        <title>Multiple horizontal gene transfer events from other fungi enriched the ability of initially mycotrophic Trichoderma (Ascomycota) to feed on dead plant biomass.</title>
        <authorList>
            <consortium name="DOE Joint Genome Institute"/>
            <person name="Atanasova L."/>
            <person name="Chenthamara K."/>
            <person name="Zhang J."/>
            <person name="Grujic M."/>
            <person name="Henrissat B."/>
            <person name="Kuo A."/>
            <person name="Aerts A."/>
            <person name="Salamov A."/>
            <person name="Lipzen A."/>
            <person name="Labutti K."/>
            <person name="Barry K."/>
            <person name="Miao Y."/>
            <person name="Rahimi M.J."/>
            <person name="Shen Q."/>
            <person name="Grigoriev I.V."/>
            <person name="Kubicek C.P."/>
            <person name="Druzhinina I.S."/>
        </authorList>
    </citation>
    <scope>NUCLEOTIDE SEQUENCE [LARGE SCALE GENOMIC DNA]</scope>
    <source>
        <strain evidence="13">TUCIM 6016</strain>
    </source>
</reference>
<dbReference type="RefSeq" id="XP_024746307.1">
    <property type="nucleotide sequence ID" value="XM_024895702.1"/>
</dbReference>
<dbReference type="SUPFAM" id="SSF56112">
    <property type="entry name" value="Protein kinase-like (PK-like)"/>
    <property type="match status" value="1"/>
</dbReference>
<comment type="catalytic activity">
    <reaction evidence="9">
        <text>L-seryl-[protein] + ATP = O-phospho-L-seryl-[protein] + ADP + H(+)</text>
        <dbReference type="Rhea" id="RHEA:17989"/>
        <dbReference type="Rhea" id="RHEA-COMP:9863"/>
        <dbReference type="Rhea" id="RHEA-COMP:11604"/>
        <dbReference type="ChEBI" id="CHEBI:15378"/>
        <dbReference type="ChEBI" id="CHEBI:29999"/>
        <dbReference type="ChEBI" id="CHEBI:30616"/>
        <dbReference type="ChEBI" id="CHEBI:83421"/>
        <dbReference type="ChEBI" id="CHEBI:456216"/>
        <dbReference type="EC" id="2.7.11.1"/>
    </reaction>
</comment>
<keyword evidence="7" id="KW-0067">ATP-binding</keyword>
<dbReference type="Pfam" id="PF00069">
    <property type="entry name" value="Pkinase"/>
    <property type="match status" value="1"/>
</dbReference>
<dbReference type="InterPro" id="IPR000719">
    <property type="entry name" value="Prot_kinase_dom"/>
</dbReference>
<name>A0A2T4B0Y0_9HYPO</name>
<evidence type="ECO:0000259" key="11">
    <source>
        <dbReference type="PROSITE" id="PS50011"/>
    </source>
</evidence>
<sequence>MAKREHSPGSFGPQPEEAIPSPSRPGILTVVLHEGTGLSIPDGYKEDERHPDQQGLSTRNPPYAILDYNKSQQQADSYEGTAEDPVWVSDIAPWRLDEVTGEYHDANWKFDVCRPAELAIYLYLRDPHASPCVRSQDAFIGVARIAIDVSQTPASDETPSQWIDVEDGTGRLRVSIKYEDMKDTTLQAADFTEESKIQKGNSGYCARAVKKDTRQRYTTRTIPAVRRPQNVNHPFISPLTLVFQSQEGLHLLSPTMCGGHLFPHLQNQRIFNLERARFYAAEILCALEYLHESRGIYSWLKPRSVLLDSLGHVVLCGSGLYNPGFEGDDRSCYGMPEYPAPEILLDQNRSGAADWWTLGIFLYEMLTGLPPFFDEDTIEIRRKILSSEPVQFPDNLDPDAKDIITRLLDREPNSRLGAKGGASEVKVHPFFANVDWDSLKQRKYRSQNPKAIWIRILALEMTLLWRQTPVKQLLFHRRRLIRTTAGSSYGKLTLMLRRSSTSGINQQGRRNRSPFELLARHTN</sequence>
<dbReference type="Gene3D" id="1.10.510.10">
    <property type="entry name" value="Transferase(Phosphotransferase) domain 1"/>
    <property type="match status" value="1"/>
</dbReference>
<accession>A0A2T4B0Y0</accession>
<evidence type="ECO:0000256" key="4">
    <source>
        <dbReference type="ARBA" id="ARBA00022679"/>
    </source>
</evidence>
<dbReference type="PANTHER" id="PTHR24351">
    <property type="entry name" value="RIBOSOMAL PROTEIN S6 KINASE"/>
    <property type="match status" value="1"/>
</dbReference>
<keyword evidence="5" id="KW-0547">Nucleotide-binding</keyword>
<dbReference type="EMBL" id="KZ680221">
    <property type="protein sequence ID" value="PTB62987.1"/>
    <property type="molecule type" value="Genomic_DNA"/>
</dbReference>
<evidence type="ECO:0000313" key="12">
    <source>
        <dbReference type="EMBL" id="PTB62987.1"/>
    </source>
</evidence>
<evidence type="ECO:0000256" key="3">
    <source>
        <dbReference type="ARBA" id="ARBA00022553"/>
    </source>
</evidence>
<evidence type="ECO:0000256" key="9">
    <source>
        <dbReference type="ARBA" id="ARBA00048679"/>
    </source>
</evidence>
<dbReference type="GO" id="GO:0004674">
    <property type="term" value="F:protein serine/threonine kinase activity"/>
    <property type="evidence" value="ECO:0007669"/>
    <property type="project" value="UniProtKB-KW"/>
</dbReference>
<dbReference type="CDD" id="cd11651">
    <property type="entry name" value="YPK1_N_like"/>
    <property type="match status" value="1"/>
</dbReference>
<dbReference type="GO" id="GO:0007010">
    <property type="term" value="P:cytoskeleton organization"/>
    <property type="evidence" value="ECO:0007669"/>
    <property type="project" value="UniProtKB-ARBA"/>
</dbReference>
<evidence type="ECO:0000256" key="8">
    <source>
        <dbReference type="ARBA" id="ARBA00047899"/>
    </source>
</evidence>
<dbReference type="OrthoDB" id="1278353at2759"/>
<evidence type="ECO:0000256" key="2">
    <source>
        <dbReference type="ARBA" id="ARBA00022527"/>
    </source>
</evidence>
<dbReference type="PROSITE" id="PS50011">
    <property type="entry name" value="PROTEIN_KINASE_DOM"/>
    <property type="match status" value="1"/>
</dbReference>
<organism evidence="12 13">
    <name type="scientific">Trichoderma citrinoviride</name>
    <dbReference type="NCBI Taxonomy" id="58853"/>
    <lineage>
        <taxon>Eukaryota</taxon>
        <taxon>Fungi</taxon>
        <taxon>Dikarya</taxon>
        <taxon>Ascomycota</taxon>
        <taxon>Pezizomycotina</taxon>
        <taxon>Sordariomycetes</taxon>
        <taxon>Hypocreomycetidae</taxon>
        <taxon>Hypocreales</taxon>
        <taxon>Hypocreaceae</taxon>
        <taxon>Trichoderma</taxon>
    </lineage>
</organism>
<evidence type="ECO:0000256" key="1">
    <source>
        <dbReference type="ARBA" id="ARBA00012513"/>
    </source>
</evidence>
<comment type="catalytic activity">
    <reaction evidence="8">
        <text>L-threonyl-[protein] + ATP = O-phospho-L-threonyl-[protein] + ADP + H(+)</text>
        <dbReference type="Rhea" id="RHEA:46608"/>
        <dbReference type="Rhea" id="RHEA-COMP:11060"/>
        <dbReference type="Rhea" id="RHEA-COMP:11605"/>
        <dbReference type="ChEBI" id="CHEBI:15378"/>
        <dbReference type="ChEBI" id="CHEBI:30013"/>
        <dbReference type="ChEBI" id="CHEBI:30616"/>
        <dbReference type="ChEBI" id="CHEBI:61977"/>
        <dbReference type="ChEBI" id="CHEBI:456216"/>
        <dbReference type="EC" id="2.7.11.1"/>
    </reaction>
</comment>
<dbReference type="Gene3D" id="3.30.200.20">
    <property type="entry name" value="Phosphorylase Kinase, domain 1"/>
    <property type="match status" value="1"/>
</dbReference>
<feature type="compositionally biased region" description="Basic and acidic residues" evidence="10">
    <location>
        <begin position="43"/>
        <end position="52"/>
    </location>
</feature>
<dbReference type="GeneID" id="36603820"/>
<dbReference type="InterPro" id="IPR011009">
    <property type="entry name" value="Kinase-like_dom_sf"/>
</dbReference>
<keyword evidence="3" id="KW-0597">Phosphoprotein</keyword>
<dbReference type="SMART" id="SM00220">
    <property type="entry name" value="S_TKc"/>
    <property type="match status" value="1"/>
</dbReference>
<dbReference type="Proteomes" id="UP000241546">
    <property type="component" value="Unassembled WGS sequence"/>
</dbReference>
<evidence type="ECO:0000256" key="10">
    <source>
        <dbReference type="SAM" id="MobiDB-lite"/>
    </source>
</evidence>
<dbReference type="GO" id="GO:0005524">
    <property type="term" value="F:ATP binding"/>
    <property type="evidence" value="ECO:0007669"/>
    <property type="project" value="UniProtKB-KW"/>
</dbReference>
<feature type="region of interest" description="Disordered" evidence="10">
    <location>
        <begin position="1"/>
        <end position="63"/>
    </location>
</feature>
<keyword evidence="2" id="KW-0723">Serine/threonine-protein kinase</keyword>
<evidence type="ECO:0000256" key="7">
    <source>
        <dbReference type="ARBA" id="ARBA00022840"/>
    </source>
</evidence>
<feature type="domain" description="Protein kinase" evidence="11">
    <location>
        <begin position="163"/>
        <end position="431"/>
    </location>
</feature>
<protein>
    <recommendedName>
        <fullName evidence="1">non-specific serine/threonine protein kinase</fullName>
        <ecNumber evidence="1">2.7.11.1</ecNumber>
    </recommendedName>
</protein>
<keyword evidence="4" id="KW-0808">Transferase</keyword>
<evidence type="ECO:0000256" key="6">
    <source>
        <dbReference type="ARBA" id="ARBA00022777"/>
    </source>
</evidence>
<dbReference type="FunFam" id="1.10.510.10:FF:000024">
    <property type="entry name" value="Probable serine/threonine-protein kinase cot-1"/>
    <property type="match status" value="1"/>
</dbReference>
<feature type="region of interest" description="Disordered" evidence="10">
    <location>
        <begin position="500"/>
        <end position="523"/>
    </location>
</feature>
<dbReference type="AlphaFoldDB" id="A0A2T4B0Y0"/>
<keyword evidence="13" id="KW-1185">Reference proteome</keyword>
<gene>
    <name evidence="12" type="ORF">BBK36DRAFT_1172271</name>
</gene>
<dbReference type="EC" id="2.7.11.1" evidence="1"/>
<keyword evidence="6 12" id="KW-0418">Kinase</keyword>
<evidence type="ECO:0000256" key="5">
    <source>
        <dbReference type="ARBA" id="ARBA00022741"/>
    </source>
</evidence>
<evidence type="ECO:0000313" key="13">
    <source>
        <dbReference type="Proteomes" id="UP000241546"/>
    </source>
</evidence>
<proteinExistence type="predicted"/>